<protein>
    <submittedName>
        <fullName evidence="1">Flagellar hook-basal body complex protein FliE</fullName>
    </submittedName>
</protein>
<name>A0A424YV02_9EURY</name>
<dbReference type="PANTHER" id="PTHR41930">
    <property type="entry name" value="UPF0200 PROTEIN MJ1399"/>
    <property type="match status" value="1"/>
</dbReference>
<keyword evidence="1" id="KW-0969">Cilium</keyword>
<accession>A0A424YV02</accession>
<dbReference type="AlphaFoldDB" id="A0A424YV02"/>
<gene>
    <name evidence="1" type="primary">fliE</name>
    <name evidence="1" type="ORF">D5R95_06650</name>
</gene>
<dbReference type="Pfam" id="PF13207">
    <property type="entry name" value="AAA_17"/>
    <property type="match status" value="1"/>
</dbReference>
<sequence length="177" mass="19875">MKIIAFVGMPASGKSEASNVASDYDIDVIVMGDIIRNEIKKRGLEIADSNAGNIANELRLNEGMDAIAKRCAPIIDNLNKDIVVIDGIRGIAEVEYFKTIYGNNFKLISIEAPQEDRFKRIVDRNRNDDVNSLNELIRRDERELRWGMGQAMSVADIVIKNTSSLSEFKKEIRKTLS</sequence>
<dbReference type="SUPFAM" id="SSF52540">
    <property type="entry name" value="P-loop containing nucleoside triphosphate hydrolases"/>
    <property type="match status" value="1"/>
</dbReference>
<dbReference type="Proteomes" id="UP000284763">
    <property type="component" value="Unassembled WGS sequence"/>
</dbReference>
<dbReference type="PANTHER" id="PTHR41930:SF1">
    <property type="entry name" value="DEPHOSPHO-COA KINASE"/>
    <property type="match status" value="1"/>
</dbReference>
<dbReference type="Gene3D" id="3.40.50.300">
    <property type="entry name" value="P-loop containing nucleotide triphosphate hydrolases"/>
    <property type="match status" value="1"/>
</dbReference>
<organism evidence="1 2">
    <name type="scientific">Methanosalsum natronophilum</name>
    <dbReference type="NCBI Taxonomy" id="768733"/>
    <lineage>
        <taxon>Archaea</taxon>
        <taxon>Methanobacteriati</taxon>
        <taxon>Methanobacteriota</taxon>
        <taxon>Stenosarchaea group</taxon>
        <taxon>Methanomicrobia</taxon>
        <taxon>Methanosarcinales</taxon>
        <taxon>Methanosarcinaceae</taxon>
        <taxon>Methanosalsum</taxon>
    </lineage>
</organism>
<dbReference type="EMBL" id="QZAB01000419">
    <property type="protein sequence ID" value="RQD82910.1"/>
    <property type="molecule type" value="Genomic_DNA"/>
</dbReference>
<comment type="caution">
    <text evidence="1">The sequence shown here is derived from an EMBL/GenBank/DDBJ whole genome shotgun (WGS) entry which is preliminary data.</text>
</comment>
<keyword evidence="1" id="KW-0282">Flagellum</keyword>
<keyword evidence="1" id="KW-0966">Cell projection</keyword>
<reference evidence="1 2" key="1">
    <citation type="submission" date="2018-08" db="EMBL/GenBank/DDBJ databases">
        <title>The metabolism and importance of syntrophic acetate oxidation coupled to methane or sulfide production in haloalkaline environments.</title>
        <authorList>
            <person name="Timmers P.H.A."/>
            <person name="Vavourakis C.D."/>
            <person name="Sorokin D.Y."/>
            <person name="Sinninghe Damste J.S."/>
            <person name="Muyzer G."/>
            <person name="Stams A.J.M."/>
            <person name="Plugge C.M."/>
        </authorList>
    </citation>
    <scope>NUCLEOTIDE SEQUENCE [LARGE SCALE GENOMIC DNA]</scope>
    <source>
        <strain evidence="1">MSAO_Arc3</strain>
    </source>
</reference>
<proteinExistence type="predicted"/>
<dbReference type="InterPro" id="IPR027417">
    <property type="entry name" value="P-loop_NTPase"/>
</dbReference>
<evidence type="ECO:0000313" key="2">
    <source>
        <dbReference type="Proteomes" id="UP000284763"/>
    </source>
</evidence>
<evidence type="ECO:0000313" key="1">
    <source>
        <dbReference type="EMBL" id="RQD82910.1"/>
    </source>
</evidence>